<evidence type="ECO:0000313" key="2">
    <source>
        <dbReference type="Proteomes" id="UP001604277"/>
    </source>
</evidence>
<accession>A0ABD1S647</accession>
<dbReference type="Proteomes" id="UP001604277">
    <property type="component" value="Unassembled WGS sequence"/>
</dbReference>
<protein>
    <submittedName>
        <fullName evidence="1">Kinesin-like protein KIN-6</fullName>
    </submittedName>
</protein>
<name>A0ABD1S647_9LAMI</name>
<gene>
    <name evidence="1" type="ORF">Fot_39976</name>
</gene>
<comment type="caution">
    <text evidence="1">The sequence shown here is derived from an EMBL/GenBank/DDBJ whole genome shotgun (WGS) entry which is preliminary data.</text>
</comment>
<dbReference type="AlphaFoldDB" id="A0ABD1S647"/>
<dbReference type="EMBL" id="JBFOLJ010000011">
    <property type="protein sequence ID" value="KAL2496219.1"/>
    <property type="molecule type" value="Genomic_DNA"/>
</dbReference>
<organism evidence="1 2">
    <name type="scientific">Forsythia ovata</name>
    <dbReference type="NCBI Taxonomy" id="205694"/>
    <lineage>
        <taxon>Eukaryota</taxon>
        <taxon>Viridiplantae</taxon>
        <taxon>Streptophyta</taxon>
        <taxon>Embryophyta</taxon>
        <taxon>Tracheophyta</taxon>
        <taxon>Spermatophyta</taxon>
        <taxon>Magnoliopsida</taxon>
        <taxon>eudicotyledons</taxon>
        <taxon>Gunneridae</taxon>
        <taxon>Pentapetalae</taxon>
        <taxon>asterids</taxon>
        <taxon>lamiids</taxon>
        <taxon>Lamiales</taxon>
        <taxon>Oleaceae</taxon>
        <taxon>Forsythieae</taxon>
        <taxon>Forsythia</taxon>
    </lineage>
</organism>
<proteinExistence type="predicted"/>
<evidence type="ECO:0000313" key="1">
    <source>
        <dbReference type="EMBL" id="KAL2496219.1"/>
    </source>
</evidence>
<sequence>MSIQSLPLLTVHRNPFQKAHATPSSVIPLCEPICSPSFPFDLSSFPLNDILSIQVPQNPNYQDSNFEPQTQPISENLKVYLRIRPLDIQKNGANPKHARNVSENMAENFENENQLKAEVENE</sequence>
<keyword evidence="2" id="KW-1185">Reference proteome</keyword>
<reference evidence="2" key="1">
    <citation type="submission" date="2024-07" db="EMBL/GenBank/DDBJ databases">
        <title>Two chromosome-level genome assemblies of Korean endemic species Abeliophyllum distichum and Forsythia ovata (Oleaceae).</title>
        <authorList>
            <person name="Jang H."/>
        </authorList>
    </citation>
    <scope>NUCLEOTIDE SEQUENCE [LARGE SCALE GENOMIC DNA]</scope>
</reference>